<gene>
    <name evidence="1" type="ORF">JG687_00014296</name>
</gene>
<evidence type="ECO:0000313" key="1">
    <source>
        <dbReference type="EMBL" id="KAG6950365.1"/>
    </source>
</evidence>
<dbReference type="OrthoDB" id="93184at2759"/>
<sequence>MALVIGYITHKCNATKQLKKTYSHYEYMATLHEHLINQTAREFTTSTAKETGSLIQRGRIIDGDDHDLVQSADTRVNSGVERGR</sequence>
<reference evidence="1" key="1">
    <citation type="submission" date="2021-01" db="EMBL/GenBank/DDBJ databases">
        <title>Phytophthora aleatoria, a newly-described species from Pinus radiata is distinct from Phytophthora cactorum isolates based on comparative genomics.</title>
        <authorList>
            <person name="Mcdougal R."/>
            <person name="Panda P."/>
            <person name="Williams N."/>
            <person name="Studholme D.J."/>
        </authorList>
    </citation>
    <scope>NUCLEOTIDE SEQUENCE</scope>
    <source>
        <strain evidence="1">NZFS 3830</strain>
    </source>
</reference>
<organism evidence="1 2">
    <name type="scientific">Phytophthora cactorum</name>
    <dbReference type="NCBI Taxonomy" id="29920"/>
    <lineage>
        <taxon>Eukaryota</taxon>
        <taxon>Sar</taxon>
        <taxon>Stramenopiles</taxon>
        <taxon>Oomycota</taxon>
        <taxon>Peronosporomycetes</taxon>
        <taxon>Peronosporales</taxon>
        <taxon>Peronosporaceae</taxon>
        <taxon>Phytophthora</taxon>
    </lineage>
</organism>
<proteinExistence type="predicted"/>
<evidence type="ECO:0000313" key="2">
    <source>
        <dbReference type="Proteomes" id="UP000688947"/>
    </source>
</evidence>
<comment type="caution">
    <text evidence="1">The sequence shown here is derived from an EMBL/GenBank/DDBJ whole genome shotgun (WGS) entry which is preliminary data.</text>
</comment>
<dbReference type="Proteomes" id="UP000688947">
    <property type="component" value="Unassembled WGS sequence"/>
</dbReference>
<dbReference type="AlphaFoldDB" id="A0A8T1TZ35"/>
<protein>
    <submittedName>
        <fullName evidence="1">Uncharacterized protein</fullName>
    </submittedName>
</protein>
<name>A0A8T1TZ35_9STRA</name>
<dbReference type="EMBL" id="JAENGZ010001139">
    <property type="protein sequence ID" value="KAG6950365.1"/>
    <property type="molecule type" value="Genomic_DNA"/>
</dbReference>
<accession>A0A8T1TZ35</accession>